<feature type="domain" description="DSBA-like thioredoxin" evidence="1">
    <location>
        <begin position="18"/>
        <end position="177"/>
    </location>
</feature>
<dbReference type="Gene3D" id="3.40.30.10">
    <property type="entry name" value="Glutaredoxin"/>
    <property type="match status" value="1"/>
</dbReference>
<evidence type="ECO:0000259" key="1">
    <source>
        <dbReference type="Pfam" id="PF01323"/>
    </source>
</evidence>
<dbReference type="EMBL" id="JAPMLT010000011">
    <property type="protein sequence ID" value="MCX7571581.1"/>
    <property type="molecule type" value="Genomic_DNA"/>
</dbReference>
<gene>
    <name evidence="2" type="ORF">OS242_16655</name>
</gene>
<dbReference type="SUPFAM" id="SSF52833">
    <property type="entry name" value="Thioredoxin-like"/>
    <property type="match status" value="1"/>
</dbReference>
<dbReference type="InterPro" id="IPR036249">
    <property type="entry name" value="Thioredoxin-like_sf"/>
</dbReference>
<evidence type="ECO:0000313" key="2">
    <source>
        <dbReference type="EMBL" id="MCX7571581.1"/>
    </source>
</evidence>
<keyword evidence="3" id="KW-1185">Reference proteome</keyword>
<dbReference type="Pfam" id="PF01323">
    <property type="entry name" value="DSBA"/>
    <property type="match status" value="1"/>
</dbReference>
<reference evidence="2 3" key="1">
    <citation type="submission" date="2022-11" db="EMBL/GenBank/DDBJ databases">
        <title>Study of microbial diversity in lake waters.</title>
        <authorList>
            <person name="Zhang J."/>
        </authorList>
    </citation>
    <scope>NUCLEOTIDE SEQUENCE [LARGE SCALE GENOMIC DNA]</scope>
    <source>
        <strain evidence="2 3">DT12</strain>
    </source>
</reference>
<dbReference type="PANTHER" id="PTHR13887">
    <property type="entry name" value="GLUTATHIONE S-TRANSFERASE KAPPA"/>
    <property type="match status" value="1"/>
</dbReference>
<dbReference type="InterPro" id="IPR001853">
    <property type="entry name" value="DSBA-like_thioredoxin_dom"/>
</dbReference>
<dbReference type="RefSeq" id="WP_267152877.1">
    <property type="nucleotide sequence ID" value="NZ_JAPMLT010000011.1"/>
</dbReference>
<evidence type="ECO:0000313" key="3">
    <source>
        <dbReference type="Proteomes" id="UP001208017"/>
    </source>
</evidence>
<comment type="caution">
    <text evidence="2">The sequence shown here is derived from an EMBL/GenBank/DDBJ whole genome shotgun (WGS) entry which is preliminary data.</text>
</comment>
<sequence length="187" mass="21126">MGKGLVDELKKEFEIEDEWLPMEIHPGTPQEGVLLEEKFPGFDREAMYANLRRSGAPYGIDFGTMKVLSNSRKALEAGEFAREHGKFDEYHELIFHAYFTETRDIGEVELLVELAQKAGLDADELRAALEDGRYLPRLESTLDLAHHYGITGTPTFVINNKYALVGAQPLDRMRAALRQIAAEEQAE</sequence>
<name>A0ABT3X7F9_9BACL</name>
<dbReference type="Proteomes" id="UP001208017">
    <property type="component" value="Unassembled WGS sequence"/>
</dbReference>
<accession>A0ABT3X7F9</accession>
<protein>
    <submittedName>
        <fullName evidence="2">DsbA family protein</fullName>
    </submittedName>
</protein>
<organism evidence="2 3">
    <name type="scientific">Tumebacillus lacus</name>
    <dbReference type="NCBI Taxonomy" id="2995335"/>
    <lineage>
        <taxon>Bacteria</taxon>
        <taxon>Bacillati</taxon>
        <taxon>Bacillota</taxon>
        <taxon>Bacilli</taxon>
        <taxon>Bacillales</taxon>
        <taxon>Alicyclobacillaceae</taxon>
        <taxon>Tumebacillus</taxon>
    </lineage>
</organism>
<dbReference type="PANTHER" id="PTHR13887:SF41">
    <property type="entry name" value="THIOREDOXIN SUPERFAMILY PROTEIN"/>
    <property type="match status" value="1"/>
</dbReference>
<proteinExistence type="predicted"/>